<dbReference type="AlphaFoldDB" id="A0A0F9EUG4"/>
<comment type="caution">
    <text evidence="1">The sequence shown here is derived from an EMBL/GenBank/DDBJ whole genome shotgun (WGS) entry which is preliminary data.</text>
</comment>
<sequence length="59" mass="6561">MANGIKYIAKKDTWFDEGTGAELITDLRPAIDSGIFCGIKDGGIDEELCEFEEFTPLEF</sequence>
<protein>
    <submittedName>
        <fullName evidence="1">Uncharacterized protein</fullName>
    </submittedName>
</protein>
<organism evidence="1">
    <name type="scientific">marine sediment metagenome</name>
    <dbReference type="NCBI Taxonomy" id="412755"/>
    <lineage>
        <taxon>unclassified sequences</taxon>
        <taxon>metagenomes</taxon>
        <taxon>ecological metagenomes</taxon>
    </lineage>
</organism>
<reference evidence="1" key="1">
    <citation type="journal article" date="2015" name="Nature">
        <title>Complex archaea that bridge the gap between prokaryotes and eukaryotes.</title>
        <authorList>
            <person name="Spang A."/>
            <person name="Saw J.H."/>
            <person name="Jorgensen S.L."/>
            <person name="Zaremba-Niedzwiedzka K."/>
            <person name="Martijn J."/>
            <person name="Lind A.E."/>
            <person name="van Eijk R."/>
            <person name="Schleper C."/>
            <person name="Guy L."/>
            <person name="Ettema T.J."/>
        </authorList>
    </citation>
    <scope>NUCLEOTIDE SEQUENCE</scope>
</reference>
<evidence type="ECO:0000313" key="1">
    <source>
        <dbReference type="EMBL" id="KKL27448.1"/>
    </source>
</evidence>
<name>A0A0F9EUG4_9ZZZZ</name>
<accession>A0A0F9EUG4</accession>
<dbReference type="EMBL" id="LAZR01035460">
    <property type="protein sequence ID" value="KKL27448.1"/>
    <property type="molecule type" value="Genomic_DNA"/>
</dbReference>
<gene>
    <name evidence="1" type="ORF">LCGC14_2385040</name>
</gene>
<proteinExistence type="predicted"/>